<name>A0A518B2B9_9BACT</name>
<keyword evidence="10" id="KW-1185">Reference proteome</keyword>
<protein>
    <submittedName>
        <fullName evidence="9">Inner membrane protein YqiK</fullName>
    </submittedName>
</protein>
<dbReference type="RefSeq" id="WP_145257764.1">
    <property type="nucleotide sequence ID" value="NZ_CP036279.1"/>
</dbReference>
<evidence type="ECO:0000313" key="10">
    <source>
        <dbReference type="Proteomes" id="UP000317093"/>
    </source>
</evidence>
<feature type="domain" description="Band 7" evidence="8">
    <location>
        <begin position="28"/>
        <end position="197"/>
    </location>
</feature>
<comment type="subcellular location">
    <subcellularLocation>
        <location evidence="2">Cell membrane</location>
    </subcellularLocation>
    <subcellularLocation>
        <location evidence="1">Membrane</location>
        <topology evidence="1">Single-pass membrane protein</topology>
    </subcellularLocation>
</comment>
<evidence type="ECO:0000256" key="7">
    <source>
        <dbReference type="SAM" id="Phobius"/>
    </source>
</evidence>
<keyword evidence="4" id="KW-1003">Cell membrane</keyword>
<evidence type="ECO:0000259" key="8">
    <source>
        <dbReference type="SMART" id="SM00244"/>
    </source>
</evidence>
<dbReference type="OrthoDB" id="9786220at2"/>
<accession>A0A518B2B9</accession>
<proteinExistence type="inferred from homology"/>
<dbReference type="Pfam" id="PF01145">
    <property type="entry name" value="Band_7"/>
    <property type="match status" value="1"/>
</dbReference>
<dbReference type="Gene3D" id="3.30.479.30">
    <property type="entry name" value="Band 7 domain"/>
    <property type="match status" value="1"/>
</dbReference>
<comment type="similarity">
    <text evidence="3">Belongs to the band 7/mec-2 family. Flotillin subfamily.</text>
</comment>
<dbReference type="AlphaFoldDB" id="A0A518B2B9"/>
<sequence>MDTMSVVVWAGVILFAMIAFGLLVMILRWYKLCPSNRILVRWGLKSGSQSAQVFHGGGAWVIPIFQNYAYLSLEPMQIEVPLKGALSAENIRVNVPSVFTVAVGSESAVRQNSAIRLLGLSHNEIKDQASDIIFGQLRQVIASMKIEEINRDRDKFLSSVQESLEPELEKIGLVLLNVNITDITDDSGYIDAIGRKAASAAIQQAEIDVAEQQKSGSIGVARAKQEEAIQVANADKEKMIGTKNAERERSVRVADLEREQQVGVETARFEQEARIKEAERDMRIKLADADALAIGGENEAKASVAGSEATLAVKEAEAYQLGETRKREAEAAVREAQYAAETKAAKVQAEKIEAERRAELEAPARAQKAKIMVDAEAEAERNRLVAEGEAKAIFAKLEAEARGQYETLSKKAEGLGEIISACGGPQAAFQLLMLEHLDELSRTASEAISNIKFDKVIVWENGGQNGNGATAGFLQNMAKTLPPVLQIMEQIGGVKMPEYFGEMVEEHKGEPTQSGNGASTVADATPEKPIANRTSHKKS</sequence>
<evidence type="ECO:0000313" key="9">
    <source>
        <dbReference type="EMBL" id="QDU61130.1"/>
    </source>
</evidence>
<evidence type="ECO:0000256" key="3">
    <source>
        <dbReference type="ARBA" id="ARBA00007161"/>
    </source>
</evidence>
<evidence type="ECO:0000256" key="2">
    <source>
        <dbReference type="ARBA" id="ARBA00004236"/>
    </source>
</evidence>
<evidence type="ECO:0000256" key="5">
    <source>
        <dbReference type="ARBA" id="ARBA00023136"/>
    </source>
</evidence>
<feature type="region of interest" description="Disordered" evidence="6">
    <location>
        <begin position="505"/>
        <end position="539"/>
    </location>
</feature>
<evidence type="ECO:0000256" key="1">
    <source>
        <dbReference type="ARBA" id="ARBA00004167"/>
    </source>
</evidence>
<dbReference type="PANTHER" id="PTHR13806">
    <property type="entry name" value="FLOTILLIN-RELATED"/>
    <property type="match status" value="1"/>
</dbReference>
<dbReference type="PANTHER" id="PTHR13806:SF31">
    <property type="entry name" value="FLOTILLIN-LIKE PROTEIN 1-RELATED"/>
    <property type="match status" value="1"/>
</dbReference>
<dbReference type="InterPro" id="IPR027705">
    <property type="entry name" value="Flotillin_fam"/>
</dbReference>
<gene>
    <name evidence="9" type="primary">yqiK</name>
    <name evidence="9" type="ORF">Pan216_19840</name>
</gene>
<dbReference type="InterPro" id="IPR001107">
    <property type="entry name" value="Band_7"/>
</dbReference>
<reference evidence="9 10" key="1">
    <citation type="submission" date="2019-02" db="EMBL/GenBank/DDBJ databases">
        <title>Deep-cultivation of Planctomycetes and their phenomic and genomic characterization uncovers novel biology.</title>
        <authorList>
            <person name="Wiegand S."/>
            <person name="Jogler M."/>
            <person name="Boedeker C."/>
            <person name="Pinto D."/>
            <person name="Vollmers J."/>
            <person name="Rivas-Marin E."/>
            <person name="Kohn T."/>
            <person name="Peeters S.H."/>
            <person name="Heuer A."/>
            <person name="Rast P."/>
            <person name="Oberbeckmann S."/>
            <person name="Bunk B."/>
            <person name="Jeske O."/>
            <person name="Meyerdierks A."/>
            <person name="Storesund J.E."/>
            <person name="Kallscheuer N."/>
            <person name="Luecker S."/>
            <person name="Lage O.M."/>
            <person name="Pohl T."/>
            <person name="Merkel B.J."/>
            <person name="Hornburger P."/>
            <person name="Mueller R.-W."/>
            <person name="Bruemmer F."/>
            <person name="Labrenz M."/>
            <person name="Spormann A.M."/>
            <person name="Op den Camp H."/>
            <person name="Overmann J."/>
            <person name="Amann R."/>
            <person name="Jetten M.S.M."/>
            <person name="Mascher T."/>
            <person name="Medema M.H."/>
            <person name="Devos D.P."/>
            <person name="Kaster A.-K."/>
            <person name="Ovreas L."/>
            <person name="Rohde M."/>
            <person name="Galperin M.Y."/>
            <person name="Jogler C."/>
        </authorList>
    </citation>
    <scope>NUCLEOTIDE SEQUENCE [LARGE SCALE GENOMIC DNA]</scope>
    <source>
        <strain evidence="9 10">Pan216</strain>
    </source>
</reference>
<dbReference type="GO" id="GO:0005886">
    <property type="term" value="C:plasma membrane"/>
    <property type="evidence" value="ECO:0007669"/>
    <property type="project" value="UniProtKB-SubCell"/>
</dbReference>
<evidence type="ECO:0000256" key="6">
    <source>
        <dbReference type="SAM" id="MobiDB-lite"/>
    </source>
</evidence>
<dbReference type="EMBL" id="CP036279">
    <property type="protein sequence ID" value="QDU61130.1"/>
    <property type="molecule type" value="Genomic_DNA"/>
</dbReference>
<dbReference type="CDD" id="cd03399">
    <property type="entry name" value="SPFH_flotillin"/>
    <property type="match status" value="1"/>
</dbReference>
<keyword evidence="7" id="KW-1133">Transmembrane helix</keyword>
<dbReference type="Proteomes" id="UP000317093">
    <property type="component" value="Chromosome"/>
</dbReference>
<dbReference type="SMART" id="SM00244">
    <property type="entry name" value="PHB"/>
    <property type="match status" value="1"/>
</dbReference>
<evidence type="ECO:0000256" key="4">
    <source>
        <dbReference type="ARBA" id="ARBA00022475"/>
    </source>
</evidence>
<dbReference type="SUPFAM" id="SSF117892">
    <property type="entry name" value="Band 7/SPFH domain"/>
    <property type="match status" value="1"/>
</dbReference>
<dbReference type="InterPro" id="IPR036013">
    <property type="entry name" value="Band_7/SPFH_dom_sf"/>
</dbReference>
<keyword evidence="5 7" id="KW-0472">Membrane</keyword>
<keyword evidence="7" id="KW-0812">Transmembrane</keyword>
<organism evidence="9 10">
    <name type="scientific">Kolteria novifilia</name>
    <dbReference type="NCBI Taxonomy" id="2527975"/>
    <lineage>
        <taxon>Bacteria</taxon>
        <taxon>Pseudomonadati</taxon>
        <taxon>Planctomycetota</taxon>
        <taxon>Planctomycetia</taxon>
        <taxon>Kolteriales</taxon>
        <taxon>Kolteriaceae</taxon>
        <taxon>Kolteria</taxon>
    </lineage>
</organism>
<dbReference type="KEGG" id="knv:Pan216_19840"/>
<feature type="transmembrane region" description="Helical" evidence="7">
    <location>
        <begin position="6"/>
        <end position="27"/>
    </location>
</feature>